<dbReference type="RefSeq" id="WP_116766678.1">
    <property type="nucleotide sequence ID" value="NZ_BAAAQB010000038.1"/>
</dbReference>
<dbReference type="Proteomes" id="UP001500102">
    <property type="component" value="Unassembled WGS sequence"/>
</dbReference>
<sequence>MTHRQYGNRSSAYYAHPSHGDPRIKVLIRIDAIEQSARVNVRGVVTPANIRALYVVCRRVAAKLPGYEIVVDLAHSRVTDDAIEELYEHARRSVMSSGIDDSVTPCRLRIVDPPTILKTKEHV</sequence>
<dbReference type="EMBL" id="BAAAQB010000038">
    <property type="protein sequence ID" value="GAA2141916.1"/>
    <property type="molecule type" value="Genomic_DNA"/>
</dbReference>
<protein>
    <recommendedName>
        <fullName evidence="3">STAS domain-containing protein</fullName>
    </recommendedName>
</protein>
<keyword evidence="2" id="KW-1185">Reference proteome</keyword>
<organism evidence="1 2">
    <name type="scientific">Arthrobacter humicola</name>
    <dbReference type="NCBI Taxonomy" id="409291"/>
    <lineage>
        <taxon>Bacteria</taxon>
        <taxon>Bacillati</taxon>
        <taxon>Actinomycetota</taxon>
        <taxon>Actinomycetes</taxon>
        <taxon>Micrococcales</taxon>
        <taxon>Micrococcaceae</taxon>
        <taxon>Arthrobacter</taxon>
    </lineage>
</organism>
<evidence type="ECO:0000313" key="2">
    <source>
        <dbReference type="Proteomes" id="UP001500102"/>
    </source>
</evidence>
<accession>A0ABP5L7U9</accession>
<comment type="caution">
    <text evidence="1">The sequence shown here is derived from an EMBL/GenBank/DDBJ whole genome shotgun (WGS) entry which is preliminary data.</text>
</comment>
<evidence type="ECO:0008006" key="3">
    <source>
        <dbReference type="Google" id="ProtNLM"/>
    </source>
</evidence>
<gene>
    <name evidence="1" type="ORF">GCM10009825_30950</name>
</gene>
<proteinExistence type="predicted"/>
<reference evidence="2" key="1">
    <citation type="journal article" date="2019" name="Int. J. Syst. Evol. Microbiol.">
        <title>The Global Catalogue of Microorganisms (GCM) 10K type strain sequencing project: providing services to taxonomists for standard genome sequencing and annotation.</title>
        <authorList>
            <consortium name="The Broad Institute Genomics Platform"/>
            <consortium name="The Broad Institute Genome Sequencing Center for Infectious Disease"/>
            <person name="Wu L."/>
            <person name="Ma J."/>
        </authorList>
    </citation>
    <scope>NUCLEOTIDE SEQUENCE [LARGE SCALE GENOMIC DNA]</scope>
    <source>
        <strain evidence="2">JCM 15921</strain>
    </source>
</reference>
<name>A0ABP5L7U9_9MICC</name>
<evidence type="ECO:0000313" key="1">
    <source>
        <dbReference type="EMBL" id="GAA2141916.1"/>
    </source>
</evidence>